<keyword evidence="3" id="KW-1185">Reference proteome</keyword>
<reference evidence="2" key="2">
    <citation type="submission" date="2025-09" db="UniProtKB">
        <authorList>
            <consortium name="Ensembl"/>
        </authorList>
    </citation>
    <scope>IDENTIFICATION</scope>
</reference>
<evidence type="ECO:0000313" key="3">
    <source>
        <dbReference type="Proteomes" id="UP000265020"/>
    </source>
</evidence>
<organism evidence="2 3">
    <name type="scientific">Cyprinodon variegatus</name>
    <name type="common">Sheepshead minnow</name>
    <dbReference type="NCBI Taxonomy" id="28743"/>
    <lineage>
        <taxon>Eukaryota</taxon>
        <taxon>Metazoa</taxon>
        <taxon>Chordata</taxon>
        <taxon>Craniata</taxon>
        <taxon>Vertebrata</taxon>
        <taxon>Euteleostomi</taxon>
        <taxon>Actinopterygii</taxon>
        <taxon>Neopterygii</taxon>
        <taxon>Teleostei</taxon>
        <taxon>Neoteleostei</taxon>
        <taxon>Acanthomorphata</taxon>
        <taxon>Ovalentaria</taxon>
        <taxon>Atherinomorphae</taxon>
        <taxon>Cyprinodontiformes</taxon>
        <taxon>Cyprinodontidae</taxon>
        <taxon>Cyprinodon</taxon>
    </lineage>
</organism>
<evidence type="ECO:0000313" key="2">
    <source>
        <dbReference type="Ensembl" id="ENSCVAP00000006299.1"/>
    </source>
</evidence>
<reference evidence="2" key="1">
    <citation type="submission" date="2025-08" db="UniProtKB">
        <authorList>
            <consortium name="Ensembl"/>
        </authorList>
    </citation>
    <scope>IDENTIFICATION</scope>
</reference>
<dbReference type="PANTHER" id="PTHR31353:SF5">
    <property type="entry name" value="IM:7138535"/>
    <property type="match status" value="1"/>
</dbReference>
<name>A0A3Q2CLU9_CYPVA</name>
<dbReference type="PANTHER" id="PTHR31353">
    <property type="entry name" value="FAM98"/>
    <property type="match status" value="1"/>
</dbReference>
<dbReference type="OMA" id="CEFLVSE"/>
<dbReference type="Proteomes" id="UP000265020">
    <property type="component" value="Unassembled WGS sequence"/>
</dbReference>
<sequence length="358" mass="39777">MERNKNTSSAIVALGYPVGGSCLIQCRCDELPCPLLNWLSAELGALCPELTDFKGAGGVLLVKELRILLSNMFSPLADMDVLEPSTLNKITDFLVSELLAAHLIKQKELHAEENLSDGESVKEQRVEHHCYDLGEEYREDDAAEMDKKKAEMQAEWILLLHALGLDASSQFEDVENEVNSRYSRLPGGEMTNPLLSTSLSSEQWAALLKINQTLSVDYRCRQQMMIKRFQVTLESFAWGEKTKVVMLNLLFNAFALSLIQAAEMSFLRRVAGGTLQDRVRSSVTWEELGVESLLLHIERSQLRWFGHFLRMPPGSRHVPLGGGLVEGPGHAGGTMSLSRPAVASGSPKRSWRKCASFA</sequence>
<dbReference type="GO" id="GO:0072669">
    <property type="term" value="C:tRNA-splicing ligase complex"/>
    <property type="evidence" value="ECO:0007669"/>
    <property type="project" value="TreeGrafter"/>
</dbReference>
<proteinExistence type="inferred from homology"/>
<evidence type="ECO:0000256" key="1">
    <source>
        <dbReference type="ARBA" id="ARBA00007218"/>
    </source>
</evidence>
<dbReference type="PROSITE" id="PS51257">
    <property type="entry name" value="PROKAR_LIPOPROTEIN"/>
    <property type="match status" value="1"/>
</dbReference>
<dbReference type="Ensembl" id="ENSCVAT00000005224.1">
    <property type="protein sequence ID" value="ENSCVAP00000006299.1"/>
    <property type="gene ID" value="ENSCVAG00000007841.1"/>
</dbReference>
<comment type="similarity">
    <text evidence="1">Belongs to the FAM98 family.</text>
</comment>
<dbReference type="Pfam" id="PF10239">
    <property type="entry name" value="DUF2465"/>
    <property type="match status" value="1"/>
</dbReference>
<dbReference type="AlphaFoldDB" id="A0A3Q2CLU9"/>
<protein>
    <submittedName>
        <fullName evidence="2">Protein FAM98B-like</fullName>
    </submittedName>
</protein>
<accession>A0A3Q2CLU9</accession>
<dbReference type="STRING" id="28743.ENSCVAP00000006299"/>
<dbReference type="InterPro" id="IPR018797">
    <property type="entry name" value="FAM98"/>
</dbReference>
<dbReference type="GeneTree" id="ENSGT00440000037341"/>